<feature type="coiled-coil region" evidence="1">
    <location>
        <begin position="40"/>
        <end position="67"/>
    </location>
</feature>
<protein>
    <submittedName>
        <fullName evidence="3">Uncharacterized protein</fullName>
    </submittedName>
</protein>
<dbReference type="EMBL" id="VCAZ01000073">
    <property type="protein sequence ID" value="TSP09120.1"/>
    <property type="molecule type" value="Genomic_DNA"/>
</dbReference>
<proteinExistence type="predicted"/>
<evidence type="ECO:0000313" key="3">
    <source>
        <dbReference type="EMBL" id="TSP09120.1"/>
    </source>
</evidence>
<evidence type="ECO:0000256" key="2">
    <source>
        <dbReference type="SAM" id="MobiDB-lite"/>
    </source>
</evidence>
<comment type="caution">
    <text evidence="3">The sequence shown here is derived from an EMBL/GenBank/DDBJ whole genome shotgun (WGS) entry which is preliminary data.</text>
</comment>
<sequence length="398" mass="45110">MAQYTFQEQLLSVMEIVARAATEEINRRVADSCAVIRVELSRSQKDIDSLKKKCQLMENELKKVRGRGRRKVLICSSSEKLPFQGLCERNTGANACRAEQPVPTTQEDPEASTQHIHQTNQILEDTSAVTTIKEERNENHPWSSGDAENFLYECHSNKSHIAGQETTEEQNRFSEDTENQRTHLTHISAPVTGNEIHPSSLRLQVKTEKEEEEEKDVEVILLEGSEQRREDTIHSELAYNNNINDADRLNSQSFNSPELSCGLQSSVFSQHVMEATIEQSGNDKTTIPDDPIEMYSVGQIGVHEQPQPAWCRDRSHPTDHTSQIQSQRRHGSSTYQHRRALSRPSEDRVGVSMACHPAPNIPNHTFSGRGRGGFRRSRAQWVLGNKQDILFMKTANLF</sequence>
<dbReference type="Proteomes" id="UP000319801">
    <property type="component" value="Unassembled WGS sequence"/>
</dbReference>
<reference evidence="3 4" key="1">
    <citation type="journal article" date="2019" name="Genome Biol. Evol.">
        <title>Whole-Genome Sequencing of the Giant Devil Catfish, Bagarius yarrelli.</title>
        <authorList>
            <person name="Jiang W."/>
            <person name="Lv Y."/>
            <person name="Cheng L."/>
            <person name="Yang K."/>
            <person name="Chao B."/>
            <person name="Wang X."/>
            <person name="Li Y."/>
            <person name="Pan X."/>
            <person name="You X."/>
            <person name="Zhang Y."/>
            <person name="Yang J."/>
            <person name="Li J."/>
            <person name="Zhang X."/>
            <person name="Liu S."/>
            <person name="Sun C."/>
            <person name="Yang J."/>
            <person name="Shi Q."/>
        </authorList>
    </citation>
    <scope>NUCLEOTIDE SEQUENCE [LARGE SCALE GENOMIC DNA]</scope>
    <source>
        <strain evidence="3">JWS20170419001</strain>
        <tissue evidence="3">Muscle</tissue>
    </source>
</reference>
<evidence type="ECO:0000256" key="1">
    <source>
        <dbReference type="SAM" id="Coils"/>
    </source>
</evidence>
<organism evidence="3 4">
    <name type="scientific">Bagarius yarrelli</name>
    <name type="common">Goonch</name>
    <name type="synonym">Bagrus yarrelli</name>
    <dbReference type="NCBI Taxonomy" id="175774"/>
    <lineage>
        <taxon>Eukaryota</taxon>
        <taxon>Metazoa</taxon>
        <taxon>Chordata</taxon>
        <taxon>Craniata</taxon>
        <taxon>Vertebrata</taxon>
        <taxon>Euteleostomi</taxon>
        <taxon>Actinopterygii</taxon>
        <taxon>Neopterygii</taxon>
        <taxon>Teleostei</taxon>
        <taxon>Ostariophysi</taxon>
        <taxon>Siluriformes</taxon>
        <taxon>Sisoridae</taxon>
        <taxon>Sisorinae</taxon>
        <taxon>Bagarius</taxon>
    </lineage>
</organism>
<keyword evidence="4" id="KW-1185">Reference proteome</keyword>
<gene>
    <name evidence="3" type="ORF">Baya_10742</name>
</gene>
<feature type="compositionally biased region" description="Basic residues" evidence="2">
    <location>
        <begin position="327"/>
        <end position="341"/>
    </location>
</feature>
<evidence type="ECO:0000313" key="4">
    <source>
        <dbReference type="Proteomes" id="UP000319801"/>
    </source>
</evidence>
<dbReference type="OrthoDB" id="3437960at2759"/>
<accession>A0A556UGD2</accession>
<name>A0A556UGD2_BAGYA</name>
<keyword evidence="1" id="KW-0175">Coiled coil</keyword>
<dbReference type="AlphaFoldDB" id="A0A556UGD2"/>
<feature type="region of interest" description="Disordered" evidence="2">
    <location>
        <begin position="308"/>
        <end position="347"/>
    </location>
</feature>